<dbReference type="PANTHER" id="PTHR38440:SF1">
    <property type="entry name" value="UPF0398 PROTEIN SPR0331"/>
    <property type="match status" value="1"/>
</dbReference>
<dbReference type="PIRSF" id="PIRSF021290">
    <property type="entry name" value="DUF1273"/>
    <property type="match status" value="1"/>
</dbReference>
<dbReference type="NCBIfam" id="NF010181">
    <property type="entry name" value="PRK13660.1"/>
    <property type="match status" value="1"/>
</dbReference>
<evidence type="ECO:0000256" key="1">
    <source>
        <dbReference type="HAMAP-Rule" id="MF_01575"/>
    </source>
</evidence>
<dbReference type="OrthoDB" id="2301957at2"/>
<reference evidence="2 3" key="1">
    <citation type="submission" date="2018-09" db="EMBL/GenBank/DDBJ databases">
        <title>Genomic Encyclopedia of Archaeal and Bacterial Type Strains, Phase II (KMG-II): from individual species to whole genera.</title>
        <authorList>
            <person name="Goeker M."/>
        </authorList>
    </citation>
    <scope>NUCLEOTIDE SEQUENCE [LARGE SCALE GENOMIC DNA]</scope>
    <source>
        <strain evidence="2 3">DSM 17008</strain>
    </source>
</reference>
<dbReference type="Pfam" id="PF06908">
    <property type="entry name" value="YpsA"/>
    <property type="match status" value="1"/>
</dbReference>
<dbReference type="RefSeq" id="WP_120194041.1">
    <property type="nucleotide sequence ID" value="NZ_RAPK01000011.1"/>
</dbReference>
<evidence type="ECO:0000313" key="3">
    <source>
        <dbReference type="Proteomes" id="UP000285120"/>
    </source>
</evidence>
<dbReference type="Gene3D" id="3.40.50.450">
    <property type="match status" value="1"/>
</dbReference>
<gene>
    <name evidence="2" type="ORF">ATL39_2888</name>
</gene>
<name>A0A419UWG4_9BACL</name>
<dbReference type="HAMAP" id="MF_01575">
    <property type="entry name" value="UPF0398"/>
    <property type="match status" value="1"/>
</dbReference>
<comment type="similarity">
    <text evidence="1">Belongs to the UPF0398 family.</text>
</comment>
<organism evidence="2 3">
    <name type="scientific">Sinobaca qinghaiensis</name>
    <dbReference type="NCBI Taxonomy" id="342944"/>
    <lineage>
        <taxon>Bacteria</taxon>
        <taxon>Bacillati</taxon>
        <taxon>Bacillota</taxon>
        <taxon>Bacilli</taxon>
        <taxon>Bacillales</taxon>
        <taxon>Sporolactobacillaceae</taxon>
        <taxon>Sinobaca</taxon>
    </lineage>
</organism>
<dbReference type="InterPro" id="IPR010697">
    <property type="entry name" value="YspA"/>
</dbReference>
<dbReference type="Proteomes" id="UP000285120">
    <property type="component" value="Unassembled WGS sequence"/>
</dbReference>
<sequence length="181" mass="20802">MKTVAVTGYKPHELGIFKPDAKEIKFIKKALERRLLSLLDNGLEWVIISGQPGVELWAGELVIQMKEEWEDLKLAVLPPFLEQEKIWPEPAQLAYAELLKQADFVKPISNAKYTNPGQLRAKNDFIIGHTEGLLLLYDEDMTGTPKFYLAPAETRQEHDGYEIIWVTPQDIQDVVEEEQWL</sequence>
<protein>
    <recommendedName>
        <fullName evidence="1">UPF0398 protein ATL39_2888</fullName>
    </recommendedName>
</protein>
<dbReference type="EMBL" id="RAPK01000011">
    <property type="protein sequence ID" value="RKD69470.1"/>
    <property type="molecule type" value="Genomic_DNA"/>
</dbReference>
<comment type="caution">
    <text evidence="2">The sequence shown here is derived from an EMBL/GenBank/DDBJ whole genome shotgun (WGS) entry which is preliminary data.</text>
</comment>
<dbReference type="PANTHER" id="PTHR38440">
    <property type="entry name" value="UPF0398 PROTEIN YPSA"/>
    <property type="match status" value="1"/>
</dbReference>
<dbReference type="SUPFAM" id="SSF102405">
    <property type="entry name" value="MCP/YpsA-like"/>
    <property type="match status" value="1"/>
</dbReference>
<proteinExistence type="inferred from homology"/>
<keyword evidence="3" id="KW-1185">Reference proteome</keyword>
<evidence type="ECO:0000313" key="2">
    <source>
        <dbReference type="EMBL" id="RKD69470.1"/>
    </source>
</evidence>
<accession>A0A419UWG4</accession>
<dbReference type="AlphaFoldDB" id="A0A419UWG4"/>